<dbReference type="EMBL" id="BBMT01000001">
    <property type="protein sequence ID" value="GAL32247.1"/>
    <property type="molecule type" value="Genomic_DNA"/>
</dbReference>
<keyword evidence="9" id="KW-0472">Membrane</keyword>
<evidence type="ECO:0000256" key="7">
    <source>
        <dbReference type="ARBA" id="ARBA00023065"/>
    </source>
</evidence>
<protein>
    <submittedName>
        <fullName evidence="12">Outer membrane porin putative</fullName>
    </submittedName>
</protein>
<dbReference type="GO" id="GO:0009279">
    <property type="term" value="C:cell outer membrane"/>
    <property type="evidence" value="ECO:0007669"/>
    <property type="project" value="UniProtKB-SubCell"/>
</dbReference>
<evidence type="ECO:0000313" key="12">
    <source>
        <dbReference type="EMBL" id="GAL32247.1"/>
    </source>
</evidence>
<keyword evidence="10" id="KW-0998">Cell outer membrane</keyword>
<gene>
    <name evidence="12" type="ORF">JCM19240_5678</name>
</gene>
<reference evidence="12 13" key="1">
    <citation type="submission" date="2014-09" db="EMBL/GenBank/DDBJ databases">
        <title>Vibrio maritimus JCM 19240. (C210) whole genome shotgun sequence.</title>
        <authorList>
            <person name="Sawabe T."/>
            <person name="Meirelles P."/>
            <person name="Nakanishi M."/>
            <person name="Sayaka M."/>
            <person name="Hattori M."/>
            <person name="Ohkuma M."/>
        </authorList>
    </citation>
    <scope>NUCLEOTIDE SEQUENCE [LARGE SCALE GENOMIC DNA]</scope>
    <source>
        <strain evidence="12 13">JCM 19240</strain>
    </source>
</reference>
<dbReference type="InterPro" id="IPR023614">
    <property type="entry name" value="Porin_dom_sf"/>
</dbReference>
<evidence type="ECO:0000256" key="2">
    <source>
        <dbReference type="ARBA" id="ARBA00011233"/>
    </source>
</evidence>
<reference evidence="12 13" key="2">
    <citation type="submission" date="2014-09" db="EMBL/GenBank/DDBJ databases">
        <authorList>
            <consortium name="NBRP consortium"/>
            <person name="Sawabe T."/>
            <person name="Meirelles P."/>
            <person name="Nakanishi M."/>
            <person name="Sayaka M."/>
            <person name="Hattori M."/>
            <person name="Ohkuma M."/>
        </authorList>
    </citation>
    <scope>NUCLEOTIDE SEQUENCE [LARGE SCALE GENOMIC DNA]</scope>
    <source>
        <strain evidence="12 13">JCM 19240</strain>
    </source>
</reference>
<evidence type="ECO:0000256" key="10">
    <source>
        <dbReference type="ARBA" id="ARBA00023237"/>
    </source>
</evidence>
<feature type="signal peptide" evidence="11">
    <location>
        <begin position="1"/>
        <end position="22"/>
    </location>
</feature>
<evidence type="ECO:0000256" key="5">
    <source>
        <dbReference type="ARBA" id="ARBA00022692"/>
    </source>
</evidence>
<dbReference type="AlphaFoldDB" id="A0A090TLR5"/>
<dbReference type="PANTHER" id="PTHR34501">
    <property type="entry name" value="PROTEIN YDDL-RELATED"/>
    <property type="match status" value="1"/>
</dbReference>
<accession>A0A090TLR5</accession>
<keyword evidence="5" id="KW-0812">Transmembrane</keyword>
<keyword evidence="13" id="KW-1185">Reference proteome</keyword>
<comment type="subcellular location">
    <subcellularLocation>
        <location evidence="1">Cell outer membrane</location>
        <topology evidence="1">Multi-pass membrane protein</topology>
    </subcellularLocation>
</comment>
<comment type="caution">
    <text evidence="12">The sequence shown here is derived from an EMBL/GenBank/DDBJ whole genome shotgun (WGS) entry which is preliminary data.</text>
</comment>
<keyword evidence="7" id="KW-0406">Ion transport</keyword>
<keyword evidence="3" id="KW-0813">Transport</keyword>
<dbReference type="GO" id="GO:0046930">
    <property type="term" value="C:pore complex"/>
    <property type="evidence" value="ECO:0007669"/>
    <property type="project" value="UniProtKB-KW"/>
</dbReference>
<dbReference type="InterPro" id="IPR050298">
    <property type="entry name" value="Gram-neg_bact_OMP"/>
</dbReference>
<evidence type="ECO:0000256" key="3">
    <source>
        <dbReference type="ARBA" id="ARBA00022448"/>
    </source>
</evidence>
<organism evidence="12 13">
    <name type="scientific">Vibrio maritimus</name>
    <dbReference type="NCBI Taxonomy" id="990268"/>
    <lineage>
        <taxon>Bacteria</taxon>
        <taxon>Pseudomonadati</taxon>
        <taxon>Pseudomonadota</taxon>
        <taxon>Gammaproteobacteria</taxon>
        <taxon>Vibrionales</taxon>
        <taxon>Vibrionaceae</taxon>
        <taxon>Vibrio</taxon>
    </lineage>
</organism>
<evidence type="ECO:0000256" key="6">
    <source>
        <dbReference type="ARBA" id="ARBA00022729"/>
    </source>
</evidence>
<evidence type="ECO:0000256" key="4">
    <source>
        <dbReference type="ARBA" id="ARBA00022452"/>
    </source>
</evidence>
<dbReference type="GO" id="GO:0015288">
    <property type="term" value="F:porin activity"/>
    <property type="evidence" value="ECO:0007669"/>
    <property type="project" value="UniProtKB-KW"/>
</dbReference>
<evidence type="ECO:0000256" key="8">
    <source>
        <dbReference type="ARBA" id="ARBA00023114"/>
    </source>
</evidence>
<sequence>MKSLFKLSTLAVSVFAASQVAAIELYNNEGTTVNMSGAIAAQLSSYDYSKDTVIGTPEADGGYGYNSDQILFEDPGSYFGFDIAHDINGTKALAKLEWDVNFGAHLENDEALQIRQTYIGFANDTLGQVTIGRQESPYMKTDKGYYAYWVGGLNMMQSDELGSRRSPNTVVWQKDFDNLYIGLQYQAARNVDQISFGNGLNFGSFLIGGSVVGNDIVPNGIDIKNGFGGAITYTFDFGTYLAAAYNQANDINGNFIDGLGAGVSMFGSLVDAEVKQYAVAAEHHFMEGAFSLSARYERFDAKNGETGGFDSTTQNLGLGANMYLFDSIRVYAGYEMAEEEDNRTGNKASEVTMYNLGAGFAPVPWGEIYAELYNDDVDLKEAGTSKGTHFFLGAAVFF</sequence>
<evidence type="ECO:0000256" key="9">
    <source>
        <dbReference type="ARBA" id="ARBA00023136"/>
    </source>
</evidence>
<evidence type="ECO:0000313" key="13">
    <source>
        <dbReference type="Proteomes" id="UP000029224"/>
    </source>
</evidence>
<proteinExistence type="predicted"/>
<dbReference type="SUPFAM" id="SSF56935">
    <property type="entry name" value="Porins"/>
    <property type="match status" value="1"/>
</dbReference>
<dbReference type="OrthoDB" id="5689851at2"/>
<dbReference type="InterPro" id="IPR033900">
    <property type="entry name" value="Gram_neg_porin_domain"/>
</dbReference>
<keyword evidence="4" id="KW-1134">Transmembrane beta strand</keyword>
<name>A0A090TLR5_9VIBR</name>
<evidence type="ECO:0000256" key="11">
    <source>
        <dbReference type="SAM" id="SignalP"/>
    </source>
</evidence>
<dbReference type="GO" id="GO:0006811">
    <property type="term" value="P:monoatomic ion transport"/>
    <property type="evidence" value="ECO:0007669"/>
    <property type="project" value="UniProtKB-KW"/>
</dbReference>
<keyword evidence="6 11" id="KW-0732">Signal</keyword>
<comment type="subunit">
    <text evidence="2">Homotrimer.</text>
</comment>
<evidence type="ECO:0000256" key="1">
    <source>
        <dbReference type="ARBA" id="ARBA00004571"/>
    </source>
</evidence>
<dbReference type="Proteomes" id="UP000029224">
    <property type="component" value="Unassembled WGS sequence"/>
</dbReference>
<keyword evidence="8" id="KW-0626">Porin</keyword>
<feature type="chain" id="PRO_5001863971" evidence="11">
    <location>
        <begin position="23"/>
        <end position="398"/>
    </location>
</feature>
<dbReference type="Gene3D" id="2.40.160.10">
    <property type="entry name" value="Porin"/>
    <property type="match status" value="1"/>
</dbReference>
<dbReference type="PANTHER" id="PTHR34501:SF9">
    <property type="entry name" value="MAJOR OUTER MEMBRANE PROTEIN P.IA"/>
    <property type="match status" value="1"/>
</dbReference>
<dbReference type="CDD" id="cd00342">
    <property type="entry name" value="gram_neg_porins"/>
    <property type="match status" value="1"/>
</dbReference>